<keyword evidence="1 7" id="KW-0963">Cytoplasm</keyword>
<dbReference type="InterPro" id="IPR020596">
    <property type="entry name" value="rRNA_Ade_Mease_Trfase_CS"/>
</dbReference>
<dbReference type="GO" id="GO:0003723">
    <property type="term" value="F:RNA binding"/>
    <property type="evidence" value="ECO:0007669"/>
    <property type="project" value="UniProtKB-UniRule"/>
</dbReference>
<dbReference type="InterPro" id="IPR029063">
    <property type="entry name" value="SAM-dependent_MTases_sf"/>
</dbReference>
<dbReference type="PROSITE" id="PS01131">
    <property type="entry name" value="RRNA_A_DIMETH"/>
    <property type="match status" value="1"/>
</dbReference>
<dbReference type="CDD" id="cd02440">
    <property type="entry name" value="AdoMet_MTases"/>
    <property type="match status" value="1"/>
</dbReference>
<feature type="binding site" evidence="7 8">
    <location>
        <position position="79"/>
    </location>
    <ligand>
        <name>S-adenosyl-L-methionine</name>
        <dbReference type="ChEBI" id="CHEBI:59789"/>
    </ligand>
</feature>
<comment type="subcellular location">
    <subcellularLocation>
        <location evidence="7">Cytoplasm</location>
    </subcellularLocation>
</comment>
<evidence type="ECO:0000256" key="4">
    <source>
        <dbReference type="ARBA" id="ARBA00022679"/>
    </source>
</evidence>
<dbReference type="NCBIfam" id="TIGR03774">
    <property type="entry name" value="RPE2"/>
    <property type="match status" value="1"/>
</dbReference>
<dbReference type="SUPFAM" id="SSF53335">
    <property type="entry name" value="S-adenosyl-L-methionine-dependent methyltransferases"/>
    <property type="match status" value="1"/>
</dbReference>
<dbReference type="GO" id="GO:0005737">
    <property type="term" value="C:cytoplasm"/>
    <property type="evidence" value="ECO:0007669"/>
    <property type="project" value="UniProtKB-SubCell"/>
</dbReference>
<comment type="catalytic activity">
    <reaction evidence="7">
        <text>adenosine(1518)/adenosine(1519) in 16S rRNA + 4 S-adenosyl-L-methionine = N(6)-dimethyladenosine(1518)/N(6)-dimethyladenosine(1519) in 16S rRNA + 4 S-adenosyl-L-homocysteine + 4 H(+)</text>
        <dbReference type="Rhea" id="RHEA:19609"/>
        <dbReference type="Rhea" id="RHEA-COMP:10232"/>
        <dbReference type="Rhea" id="RHEA-COMP:10233"/>
        <dbReference type="ChEBI" id="CHEBI:15378"/>
        <dbReference type="ChEBI" id="CHEBI:57856"/>
        <dbReference type="ChEBI" id="CHEBI:59789"/>
        <dbReference type="ChEBI" id="CHEBI:74411"/>
        <dbReference type="ChEBI" id="CHEBI:74493"/>
        <dbReference type="EC" id="2.1.1.182"/>
    </reaction>
</comment>
<keyword evidence="3 7" id="KW-0489">Methyltransferase</keyword>
<dbReference type="HAMAP" id="MF_00607">
    <property type="entry name" value="16SrRNA_methyltr_A"/>
    <property type="match status" value="1"/>
</dbReference>
<evidence type="ECO:0000256" key="8">
    <source>
        <dbReference type="PROSITE-ProRule" id="PRU01026"/>
    </source>
</evidence>
<keyword evidence="4 7" id="KW-0808">Transferase</keyword>
<dbReference type="InterPro" id="IPR020598">
    <property type="entry name" value="rRNA_Ade_methylase_Trfase_N"/>
</dbReference>
<dbReference type="InterPro" id="IPR011530">
    <property type="entry name" value="rRNA_adenine_dimethylase"/>
</dbReference>
<gene>
    <name evidence="7" type="primary">rsmA</name>
    <name evidence="7 11" type="synonym">ksgA</name>
    <name evidence="11" type="ordered locus">RMA_1056</name>
</gene>
<name>A8F2G1_RICM5</name>
<comment type="similarity">
    <text evidence="7">Belongs to the class I-like SAM-binding methyltransferase superfamily. rRNA adenine N(6)-methyltransferase family. RsmA subfamily.</text>
</comment>
<keyword evidence="5 7" id="KW-0949">S-adenosyl-L-methionine</keyword>
<evidence type="ECO:0000256" key="7">
    <source>
        <dbReference type="HAMAP-Rule" id="MF_00607"/>
    </source>
</evidence>
<dbReference type="EMBL" id="CP000683">
    <property type="protein sequence ID" value="ABV85097.1"/>
    <property type="molecule type" value="Genomic_DNA"/>
</dbReference>
<dbReference type="PANTHER" id="PTHR11727">
    <property type="entry name" value="DIMETHYLADENOSINE TRANSFERASE"/>
    <property type="match status" value="1"/>
</dbReference>
<keyword evidence="12" id="KW-1185">Reference proteome</keyword>
<keyword evidence="2 7" id="KW-0698">rRNA processing</keyword>
<feature type="binding site" evidence="7 8">
    <location>
        <position position="101"/>
    </location>
    <ligand>
        <name>S-adenosyl-L-methionine</name>
        <dbReference type="ChEBI" id="CHEBI:59789"/>
    </ligand>
</feature>
<dbReference type="Proteomes" id="UP000001311">
    <property type="component" value="Chromosome"/>
</dbReference>
<dbReference type="AlphaFoldDB" id="A8F2G1"/>
<protein>
    <recommendedName>
        <fullName evidence="7">Ribosomal RNA small subunit methyltransferase A</fullName>
        <ecNumber evidence="7">2.1.1.182</ecNumber>
    </recommendedName>
    <alternativeName>
        <fullName evidence="7">16S rRNA (adenine(1518)-N(6)/adenine(1519)-N(6))-dimethyltransferase</fullName>
    </alternativeName>
    <alternativeName>
        <fullName evidence="7">16S rRNA dimethyladenosine transferase</fullName>
    </alternativeName>
    <alternativeName>
        <fullName evidence="7">16S rRNA dimethylase</fullName>
    </alternativeName>
    <alternativeName>
        <fullName evidence="7">S-adenosylmethionine-6-N', N'-adenosyl(rRNA) dimethyltransferase</fullName>
    </alternativeName>
</protein>
<dbReference type="InterPro" id="IPR023165">
    <property type="entry name" value="rRNA_Ade_diMease-like_C"/>
</dbReference>
<evidence type="ECO:0000259" key="10">
    <source>
        <dbReference type="SMART" id="SM00650"/>
    </source>
</evidence>
<dbReference type="EC" id="2.1.1.182" evidence="7"/>
<dbReference type="HOGENOM" id="CLU_041220_0_1_5"/>
<dbReference type="InterPro" id="IPR022436">
    <property type="entry name" value="RPE2"/>
</dbReference>
<evidence type="ECO:0000256" key="2">
    <source>
        <dbReference type="ARBA" id="ARBA00022552"/>
    </source>
</evidence>
<dbReference type="PANTHER" id="PTHR11727:SF7">
    <property type="entry name" value="DIMETHYLADENOSINE TRANSFERASE-RELATED"/>
    <property type="match status" value="1"/>
</dbReference>
<comment type="function">
    <text evidence="7">Specifically dimethylates two adjacent adenosines (A1518 and A1519) in the loop of a conserved hairpin near the 3'-end of 16S rRNA in the 30S particle. May play a critical role in biogenesis of 30S subunits.</text>
</comment>
<keyword evidence="9" id="KW-0812">Transmembrane</keyword>
<evidence type="ECO:0000313" key="12">
    <source>
        <dbReference type="Proteomes" id="UP000001311"/>
    </source>
</evidence>
<accession>A8F2G1</accession>
<proteinExistence type="inferred from homology"/>
<feature type="binding site" evidence="7 8">
    <location>
        <position position="126"/>
    </location>
    <ligand>
        <name>S-adenosyl-L-methionine</name>
        <dbReference type="ChEBI" id="CHEBI:59789"/>
    </ligand>
</feature>
<keyword evidence="9" id="KW-1133">Transmembrane helix</keyword>
<dbReference type="Gene3D" id="1.10.8.100">
    <property type="entry name" value="Ribosomal RNA adenine dimethylase-like, domain 2"/>
    <property type="match status" value="1"/>
</dbReference>
<feature type="binding site" evidence="7 8">
    <location>
        <position position="180"/>
    </location>
    <ligand>
        <name>S-adenosyl-L-methionine</name>
        <dbReference type="ChEBI" id="CHEBI:59789"/>
    </ligand>
</feature>
<evidence type="ECO:0000313" key="11">
    <source>
        <dbReference type="EMBL" id="ABV85097.1"/>
    </source>
</evidence>
<evidence type="ECO:0000256" key="3">
    <source>
        <dbReference type="ARBA" id="ARBA00022603"/>
    </source>
</evidence>
<evidence type="ECO:0000256" key="6">
    <source>
        <dbReference type="ARBA" id="ARBA00022884"/>
    </source>
</evidence>
<dbReference type="SMART" id="SM00650">
    <property type="entry name" value="rADc"/>
    <property type="match status" value="1"/>
</dbReference>
<feature type="binding site" evidence="7 8">
    <location>
        <position position="54"/>
    </location>
    <ligand>
        <name>S-adenosyl-L-methionine</name>
        <dbReference type="ChEBI" id="CHEBI:59789"/>
    </ligand>
</feature>
<keyword evidence="9" id="KW-0472">Membrane</keyword>
<dbReference type="KEGG" id="rms:RMA_1056"/>
<evidence type="ECO:0000256" key="1">
    <source>
        <dbReference type="ARBA" id="ARBA00022490"/>
    </source>
</evidence>
<dbReference type="FunFam" id="1.10.8.100:FF:000012">
    <property type="entry name" value="Ribosomal RNA small subunit methyltransferase A"/>
    <property type="match status" value="1"/>
</dbReference>
<dbReference type="Pfam" id="PF00398">
    <property type="entry name" value="RrnaAD"/>
    <property type="match status" value="1"/>
</dbReference>
<feature type="domain" description="Ribosomal RNA adenine methylase transferase N-terminal" evidence="10">
    <location>
        <begin position="59"/>
        <end position="265"/>
    </location>
</feature>
<dbReference type="InterPro" id="IPR001737">
    <property type="entry name" value="KsgA/Erm"/>
</dbReference>
<dbReference type="Gene3D" id="3.40.50.150">
    <property type="entry name" value="Vaccinia Virus protein VP39"/>
    <property type="match status" value="1"/>
</dbReference>
<keyword evidence="6 7" id="KW-0694">RNA-binding</keyword>
<reference evidence="11 12" key="1">
    <citation type="journal article" date="2007" name="Genome Res.">
        <title>Lateral gene transfer between obligate intracellular bacteria: evidence from the Rickettsia massiliae genome.</title>
        <authorList>
            <person name="Blanc G."/>
            <person name="Ogata H."/>
            <person name="Robert C."/>
            <person name="Audic S."/>
            <person name="Claverie J.-M."/>
            <person name="Raoult D."/>
        </authorList>
    </citation>
    <scope>NUCLEOTIDE SEQUENCE [LARGE SCALE GENOMIC DNA]</scope>
    <source>
        <strain evidence="12">Mtu5</strain>
    </source>
</reference>
<sequence length="332" mass="37621">MIFDKNKHIKTSFYMFYWIPAFTGMTYPTMLPSIAKHAALHQVNPLKKHGQNFIFDSSLCDKIVRASNLAENSRVLEIGPGTGGLTRSILQKNPESLTVIETDERCLPLLNEIKECYPNLNIIKQDALKINLTDLSYDIVNSVGFAYKKLEVKPITNRRATSNDIGESKSIDYKVTIISNLPYHIGTELVIRWLKEARLITSMTLMLQKEVVERICAMPSTKAYGRLSVICQLIAKVEKCFDVEPTAFYPPPKVYSAIVKLIPLENPPSIALINKVEQITKLAFAGRRKMIKSSLKNLVPNIHEVLTQLKINDNYRAENLAPQDYLRIAEIL</sequence>
<evidence type="ECO:0000256" key="5">
    <source>
        <dbReference type="ARBA" id="ARBA00022691"/>
    </source>
</evidence>
<feature type="transmembrane region" description="Helical" evidence="9">
    <location>
        <begin position="12"/>
        <end position="30"/>
    </location>
</feature>
<organism evidence="11 12">
    <name type="scientific">Rickettsia massiliae (strain Mtu5)</name>
    <dbReference type="NCBI Taxonomy" id="416276"/>
    <lineage>
        <taxon>Bacteria</taxon>
        <taxon>Pseudomonadati</taxon>
        <taxon>Pseudomonadota</taxon>
        <taxon>Alphaproteobacteria</taxon>
        <taxon>Rickettsiales</taxon>
        <taxon>Rickettsiaceae</taxon>
        <taxon>Rickettsieae</taxon>
        <taxon>Rickettsia</taxon>
        <taxon>spotted fever group</taxon>
    </lineage>
</organism>
<dbReference type="GO" id="GO:0052908">
    <property type="term" value="F:16S rRNA (adenine(1518)-N(6)/adenine(1519)-N(6))-dimethyltransferase activity"/>
    <property type="evidence" value="ECO:0007669"/>
    <property type="project" value="UniProtKB-EC"/>
</dbReference>
<feature type="binding site" evidence="7 8">
    <location>
        <position position="52"/>
    </location>
    <ligand>
        <name>S-adenosyl-L-methionine</name>
        <dbReference type="ChEBI" id="CHEBI:59789"/>
    </ligand>
</feature>
<dbReference type="PROSITE" id="PS51689">
    <property type="entry name" value="SAM_RNA_A_N6_MT"/>
    <property type="match status" value="1"/>
</dbReference>
<evidence type="ECO:0000256" key="9">
    <source>
        <dbReference type="SAM" id="Phobius"/>
    </source>
</evidence>
<dbReference type="NCBIfam" id="TIGR00755">
    <property type="entry name" value="ksgA"/>
    <property type="match status" value="1"/>
</dbReference>